<reference evidence="3" key="3">
    <citation type="submission" date="2015-06" db="UniProtKB">
        <authorList>
            <consortium name="EnsemblMetazoa"/>
        </authorList>
    </citation>
    <scope>IDENTIFICATION</scope>
</reference>
<dbReference type="Proteomes" id="UP000015101">
    <property type="component" value="Unassembled WGS sequence"/>
</dbReference>
<organism evidence="3 4">
    <name type="scientific">Helobdella robusta</name>
    <name type="common">Californian leech</name>
    <dbReference type="NCBI Taxonomy" id="6412"/>
    <lineage>
        <taxon>Eukaryota</taxon>
        <taxon>Metazoa</taxon>
        <taxon>Spiralia</taxon>
        <taxon>Lophotrochozoa</taxon>
        <taxon>Annelida</taxon>
        <taxon>Clitellata</taxon>
        <taxon>Hirudinea</taxon>
        <taxon>Rhynchobdellida</taxon>
        <taxon>Glossiphoniidae</taxon>
        <taxon>Helobdella</taxon>
    </lineage>
</organism>
<keyword evidence="4" id="KW-1185">Reference proteome</keyword>
<dbReference type="SMART" id="SM00034">
    <property type="entry name" value="CLECT"/>
    <property type="match status" value="1"/>
</dbReference>
<dbReference type="InParanoid" id="T1FS08"/>
<dbReference type="Gene3D" id="3.10.100.10">
    <property type="entry name" value="Mannose-Binding Protein A, subunit A"/>
    <property type="match status" value="1"/>
</dbReference>
<dbReference type="InterPro" id="IPR016186">
    <property type="entry name" value="C-type_lectin-like/link_sf"/>
</dbReference>
<dbReference type="InterPro" id="IPR050801">
    <property type="entry name" value="Ca-Dep_Lectins_ImmuneDev"/>
</dbReference>
<accession>T1FS08</accession>
<dbReference type="KEGG" id="hro:HELRODRAFT_190479"/>
<dbReference type="OrthoDB" id="418245at2759"/>
<feature type="domain" description="C-type lectin" evidence="1">
    <location>
        <begin position="183"/>
        <end position="320"/>
    </location>
</feature>
<protein>
    <recommendedName>
        <fullName evidence="1">C-type lectin domain-containing protein</fullName>
    </recommendedName>
</protein>
<dbReference type="PANTHER" id="PTHR22801:SF63">
    <property type="entry name" value="C-TYPE LECTIN DOMAIN-CONTAINING PROTEIN"/>
    <property type="match status" value="1"/>
</dbReference>
<evidence type="ECO:0000259" key="1">
    <source>
        <dbReference type="PROSITE" id="PS50041"/>
    </source>
</evidence>
<dbReference type="CDD" id="cd00037">
    <property type="entry name" value="CLECT"/>
    <property type="match status" value="1"/>
</dbReference>
<dbReference type="EMBL" id="KB095959">
    <property type="protein sequence ID" value="ESO09370.1"/>
    <property type="molecule type" value="Genomic_DNA"/>
</dbReference>
<evidence type="ECO:0000313" key="4">
    <source>
        <dbReference type="Proteomes" id="UP000015101"/>
    </source>
</evidence>
<sequence length="326" mass="36715">MTLVMMMITLPSSAPLTINSNDYLGLFSPGNSYMKISVPFSDDPLSSIRLSIQSYVTPFILPASSNVSLQSWSWKRSFSNFVKFCVTNTSCPSITTNSSQSLPISYSKYITVPATCCGGSQNIGTCDPTNKTITLIDDQQEIVNQLIIKINQLRKILNDYLIGRIPLGFCPDSSYEVGSYGLGYCYKFFKTPAYLAKAAIDCTTDRARLVFIKDKTEDNFIKEFVAGKYNSSNGFGTTPSFRLWMSTIYSLPDGKWFWFNNLLPRDNLQPFGAYTNWKDKNPVNATSSLDVCASYYYDADKRGYYWEKTLCATPLPYVCKIRKLCN</sequence>
<dbReference type="PANTHER" id="PTHR22801">
    <property type="entry name" value="LITHOSTATHINE"/>
    <property type="match status" value="1"/>
</dbReference>
<proteinExistence type="predicted"/>
<name>T1FS08_HELRO</name>
<dbReference type="PROSITE" id="PS50041">
    <property type="entry name" value="C_TYPE_LECTIN_2"/>
    <property type="match status" value="1"/>
</dbReference>
<dbReference type="RefSeq" id="XP_009012463.1">
    <property type="nucleotide sequence ID" value="XM_009014215.1"/>
</dbReference>
<reference evidence="2 4" key="2">
    <citation type="journal article" date="2013" name="Nature">
        <title>Insights into bilaterian evolution from three spiralian genomes.</title>
        <authorList>
            <person name="Simakov O."/>
            <person name="Marletaz F."/>
            <person name="Cho S.J."/>
            <person name="Edsinger-Gonzales E."/>
            <person name="Havlak P."/>
            <person name="Hellsten U."/>
            <person name="Kuo D.H."/>
            <person name="Larsson T."/>
            <person name="Lv J."/>
            <person name="Arendt D."/>
            <person name="Savage R."/>
            <person name="Osoegawa K."/>
            <person name="de Jong P."/>
            <person name="Grimwood J."/>
            <person name="Chapman J.A."/>
            <person name="Shapiro H."/>
            <person name="Aerts A."/>
            <person name="Otillar R.P."/>
            <person name="Terry A.Y."/>
            <person name="Boore J.L."/>
            <person name="Grigoriev I.V."/>
            <person name="Lindberg D.R."/>
            <person name="Seaver E.C."/>
            <person name="Weisblat D.A."/>
            <person name="Putnam N.H."/>
            <person name="Rokhsar D.S."/>
        </authorList>
    </citation>
    <scope>NUCLEOTIDE SEQUENCE</scope>
</reference>
<evidence type="ECO:0000313" key="2">
    <source>
        <dbReference type="EMBL" id="ESO09370.1"/>
    </source>
</evidence>
<dbReference type="CTD" id="20211605"/>
<dbReference type="Pfam" id="PF00059">
    <property type="entry name" value="Lectin_C"/>
    <property type="match status" value="1"/>
</dbReference>
<dbReference type="HOGENOM" id="CLU_853301_0_0_1"/>
<gene>
    <name evidence="3" type="primary">20211605</name>
    <name evidence="2" type="ORF">HELRODRAFT_190479</name>
</gene>
<dbReference type="InterPro" id="IPR016187">
    <property type="entry name" value="CTDL_fold"/>
</dbReference>
<evidence type="ECO:0000313" key="3">
    <source>
        <dbReference type="EnsemblMetazoa" id="HelroP190479"/>
    </source>
</evidence>
<dbReference type="SUPFAM" id="SSF56436">
    <property type="entry name" value="C-type lectin-like"/>
    <property type="match status" value="1"/>
</dbReference>
<dbReference type="GeneID" id="20211605"/>
<dbReference type="EMBL" id="AMQM01002955">
    <property type="status" value="NOT_ANNOTATED_CDS"/>
    <property type="molecule type" value="Genomic_DNA"/>
</dbReference>
<dbReference type="InterPro" id="IPR001304">
    <property type="entry name" value="C-type_lectin-like"/>
</dbReference>
<dbReference type="EnsemblMetazoa" id="HelroT190479">
    <property type="protein sequence ID" value="HelroP190479"/>
    <property type="gene ID" value="HelroG190479"/>
</dbReference>
<reference evidence="4" key="1">
    <citation type="submission" date="2012-12" db="EMBL/GenBank/DDBJ databases">
        <authorList>
            <person name="Hellsten U."/>
            <person name="Grimwood J."/>
            <person name="Chapman J.A."/>
            <person name="Shapiro H."/>
            <person name="Aerts A."/>
            <person name="Otillar R.P."/>
            <person name="Terry A.Y."/>
            <person name="Boore J.L."/>
            <person name="Simakov O."/>
            <person name="Marletaz F."/>
            <person name="Cho S.-J."/>
            <person name="Edsinger-Gonzales E."/>
            <person name="Havlak P."/>
            <person name="Kuo D.-H."/>
            <person name="Larsson T."/>
            <person name="Lv J."/>
            <person name="Arendt D."/>
            <person name="Savage R."/>
            <person name="Osoegawa K."/>
            <person name="de Jong P."/>
            <person name="Lindberg D.R."/>
            <person name="Seaver E.C."/>
            <person name="Weisblat D.A."/>
            <person name="Putnam N.H."/>
            <person name="Grigoriev I.V."/>
            <person name="Rokhsar D.S."/>
        </authorList>
    </citation>
    <scope>NUCLEOTIDE SEQUENCE</scope>
</reference>
<dbReference type="AlphaFoldDB" id="T1FS08"/>